<dbReference type="InterPro" id="IPR018117">
    <property type="entry name" value="C5_DNA_meth_AS"/>
</dbReference>
<keyword evidence="9" id="KW-1185">Reference proteome</keyword>
<dbReference type="PANTHER" id="PTHR46098">
    <property type="entry name" value="TRNA (CYTOSINE(38)-C(5))-METHYLTRANSFERASE"/>
    <property type="match status" value="1"/>
</dbReference>
<dbReference type="PROSITE" id="PS00095">
    <property type="entry name" value="C5_MTASE_2"/>
    <property type="match status" value="1"/>
</dbReference>
<keyword evidence="3 5" id="KW-0949">S-adenosyl-L-methionine</keyword>
<reference evidence="8 9" key="1">
    <citation type="submission" date="2024-11" db="EMBL/GenBank/DDBJ databases">
        <authorList>
            <person name="Heng Y.C."/>
            <person name="Lim A.C.H."/>
            <person name="Lee J.K.Y."/>
            <person name="Kittelmann S."/>
        </authorList>
    </citation>
    <scope>NUCLEOTIDE SEQUENCE [LARGE SCALE GENOMIC DNA]</scope>
    <source>
        <strain evidence="8 9">WILCCON 0202</strain>
    </source>
</reference>
<evidence type="ECO:0000256" key="2">
    <source>
        <dbReference type="ARBA" id="ARBA00022679"/>
    </source>
</evidence>
<dbReference type="Gene3D" id="3.40.50.150">
    <property type="entry name" value="Vaccinia Virus protein VP39"/>
    <property type="match status" value="1"/>
</dbReference>
<keyword evidence="4" id="KW-0680">Restriction system</keyword>
<evidence type="ECO:0000256" key="4">
    <source>
        <dbReference type="ARBA" id="ARBA00022747"/>
    </source>
</evidence>
<evidence type="ECO:0000256" key="7">
    <source>
        <dbReference type="RuleBase" id="RU000417"/>
    </source>
</evidence>
<dbReference type="RefSeq" id="WP_406763440.1">
    <property type="nucleotide sequence ID" value="NZ_JBJHZY010000001.1"/>
</dbReference>
<dbReference type="Gene3D" id="3.90.120.10">
    <property type="entry name" value="DNA Methylase, subunit A, domain 2"/>
    <property type="match status" value="1"/>
</dbReference>
<gene>
    <name evidence="8" type="primary">dcm</name>
    <name evidence="8" type="ORF">ACJDUH_01800</name>
</gene>
<dbReference type="InterPro" id="IPR031303">
    <property type="entry name" value="C5_meth_CS"/>
</dbReference>
<organism evidence="8 9">
    <name type="scientific">Candidatus Clostridium radicumherbarum</name>
    <dbReference type="NCBI Taxonomy" id="3381662"/>
    <lineage>
        <taxon>Bacteria</taxon>
        <taxon>Bacillati</taxon>
        <taxon>Bacillota</taxon>
        <taxon>Clostridia</taxon>
        <taxon>Eubacteriales</taxon>
        <taxon>Clostridiaceae</taxon>
        <taxon>Clostridium</taxon>
    </lineage>
</organism>
<comment type="caution">
    <text evidence="8">The sequence shown here is derived from an EMBL/GenBank/DDBJ whole genome shotgun (WGS) entry which is preliminary data.</text>
</comment>
<dbReference type="SUPFAM" id="SSF53335">
    <property type="entry name" value="S-adenosyl-L-methionine-dependent methyltransferases"/>
    <property type="match status" value="1"/>
</dbReference>
<evidence type="ECO:0000256" key="1">
    <source>
        <dbReference type="ARBA" id="ARBA00022603"/>
    </source>
</evidence>
<evidence type="ECO:0000256" key="5">
    <source>
        <dbReference type="PROSITE-ProRule" id="PRU01016"/>
    </source>
</evidence>
<sequence length="427" mass="49302">MKKTVCELFAGVGGFRVGLNGKDDNNNWDFVFANQWEPGKKNQYAFDCYTHHFGKSVNHVNEDVGTIDENSIPNHNLLVGGFPCQDYSVARTQAQGIQGHKGVLWWEINRIVKAKRPPFILLENVDRLLKSPAKQRGRDFGIILYSLCKLGYAVEWRVINAAEFGLAQKRRRTFIFAFHNRTKYYAKLSKLDSLDKWILDNGFFQSEFPSRFLKDNLSIELNSFNDIVDMSDNFKFDFKNSGIMFNGSITSMELKAKEFLPITLRQIRQDEAVDEKYFIHTDTNRLDKFKYLKGSKKIQRVDKNGYEYFYSEGGMNFPDNLDFPGRTMLTSEGSVNRSTHVIEDAISGNYRILTPIECERLNGFPDNWTDTGMPENFRYFCMGNALVVGLIEKMGYQLDKIFKREKDIRIMESDEAAITFNQTTLGI</sequence>
<dbReference type="InterPro" id="IPR050750">
    <property type="entry name" value="C5-MTase"/>
</dbReference>
<name>A0ABW8TN12_9CLOT</name>
<keyword evidence="2 5" id="KW-0808">Transferase</keyword>
<dbReference type="Pfam" id="PF00145">
    <property type="entry name" value="DNA_methylase"/>
    <property type="match status" value="1"/>
</dbReference>
<dbReference type="PROSITE" id="PS51679">
    <property type="entry name" value="SAM_MT_C5"/>
    <property type="match status" value="1"/>
</dbReference>
<evidence type="ECO:0000313" key="8">
    <source>
        <dbReference type="EMBL" id="MFL0266819.1"/>
    </source>
</evidence>
<dbReference type="GO" id="GO:0032259">
    <property type="term" value="P:methylation"/>
    <property type="evidence" value="ECO:0007669"/>
    <property type="project" value="UniProtKB-KW"/>
</dbReference>
<evidence type="ECO:0000256" key="3">
    <source>
        <dbReference type="ARBA" id="ARBA00022691"/>
    </source>
</evidence>
<feature type="active site" evidence="5">
    <location>
        <position position="84"/>
    </location>
</feature>
<evidence type="ECO:0000256" key="6">
    <source>
        <dbReference type="RuleBase" id="RU000416"/>
    </source>
</evidence>
<accession>A0ABW8TN12</accession>
<dbReference type="GO" id="GO:0003886">
    <property type="term" value="F:DNA (cytosine-5-)-methyltransferase activity"/>
    <property type="evidence" value="ECO:0007669"/>
    <property type="project" value="UniProtKB-EC"/>
</dbReference>
<dbReference type="NCBIfam" id="TIGR00675">
    <property type="entry name" value="dcm"/>
    <property type="match status" value="1"/>
</dbReference>
<proteinExistence type="inferred from homology"/>
<dbReference type="InterPro" id="IPR029063">
    <property type="entry name" value="SAM-dependent_MTases_sf"/>
</dbReference>
<dbReference type="PANTHER" id="PTHR46098:SF1">
    <property type="entry name" value="TRNA (CYTOSINE(38)-C(5))-METHYLTRANSFERASE"/>
    <property type="match status" value="1"/>
</dbReference>
<dbReference type="EC" id="2.1.1.37" evidence="7"/>
<keyword evidence="1 5" id="KW-0489">Methyltransferase</keyword>
<dbReference type="Proteomes" id="UP001623661">
    <property type="component" value="Unassembled WGS sequence"/>
</dbReference>
<protein>
    <recommendedName>
        <fullName evidence="7">Cytosine-specific methyltransferase</fullName>
        <ecNumber evidence="7">2.1.1.37</ecNumber>
    </recommendedName>
</protein>
<dbReference type="PROSITE" id="PS00094">
    <property type="entry name" value="C5_MTASE_1"/>
    <property type="match status" value="1"/>
</dbReference>
<comment type="catalytic activity">
    <reaction evidence="7">
        <text>a 2'-deoxycytidine in DNA + S-adenosyl-L-methionine = a 5-methyl-2'-deoxycytidine in DNA + S-adenosyl-L-homocysteine + H(+)</text>
        <dbReference type="Rhea" id="RHEA:13681"/>
        <dbReference type="Rhea" id="RHEA-COMP:11369"/>
        <dbReference type="Rhea" id="RHEA-COMP:11370"/>
        <dbReference type="ChEBI" id="CHEBI:15378"/>
        <dbReference type="ChEBI" id="CHEBI:57856"/>
        <dbReference type="ChEBI" id="CHEBI:59789"/>
        <dbReference type="ChEBI" id="CHEBI:85452"/>
        <dbReference type="ChEBI" id="CHEBI:85454"/>
        <dbReference type="EC" id="2.1.1.37"/>
    </reaction>
</comment>
<dbReference type="PRINTS" id="PR00105">
    <property type="entry name" value="C5METTRFRASE"/>
</dbReference>
<dbReference type="EMBL" id="JBJHZY010000001">
    <property type="protein sequence ID" value="MFL0266819.1"/>
    <property type="molecule type" value="Genomic_DNA"/>
</dbReference>
<dbReference type="InterPro" id="IPR001525">
    <property type="entry name" value="C5_MeTfrase"/>
</dbReference>
<comment type="similarity">
    <text evidence="5 6">Belongs to the class I-like SAM-binding methyltransferase superfamily. C5-methyltransferase family.</text>
</comment>
<evidence type="ECO:0000313" key="9">
    <source>
        <dbReference type="Proteomes" id="UP001623661"/>
    </source>
</evidence>